<comment type="caution">
    <text evidence="2">The sequence shown here is derived from an EMBL/GenBank/DDBJ whole genome shotgun (WGS) entry which is preliminary data.</text>
</comment>
<dbReference type="PANTHER" id="PTHR40761:SF1">
    <property type="entry name" value="CONSERVED INTEGRAL MEMBRANE ALANINE VALINE AND LEUCINE RICH PROTEIN-RELATED"/>
    <property type="match status" value="1"/>
</dbReference>
<name>A0ABR5I9T0_9ACTN</name>
<feature type="transmembrane region" description="Helical" evidence="1">
    <location>
        <begin position="136"/>
        <end position="156"/>
    </location>
</feature>
<evidence type="ECO:0000256" key="1">
    <source>
        <dbReference type="SAM" id="Phobius"/>
    </source>
</evidence>
<keyword evidence="1" id="KW-0812">Transmembrane</keyword>
<feature type="transmembrane region" description="Helical" evidence="1">
    <location>
        <begin position="46"/>
        <end position="69"/>
    </location>
</feature>
<proteinExistence type="predicted"/>
<dbReference type="Proteomes" id="UP000037247">
    <property type="component" value="Unassembled WGS sequence"/>
</dbReference>
<evidence type="ECO:0000313" key="3">
    <source>
        <dbReference type="Proteomes" id="UP000037247"/>
    </source>
</evidence>
<dbReference type="InterPro" id="IPR037185">
    <property type="entry name" value="EmrE-like"/>
</dbReference>
<feature type="transmembrane region" description="Helical" evidence="1">
    <location>
        <begin position="81"/>
        <end position="100"/>
    </location>
</feature>
<feature type="transmembrane region" description="Helical" evidence="1">
    <location>
        <begin position="162"/>
        <end position="182"/>
    </location>
</feature>
<reference evidence="2 3" key="1">
    <citation type="submission" date="2015-05" db="EMBL/GenBank/DDBJ databases">
        <title>Draft genome sequence of the bacterium Gordonia jacobaea a new member of the Gordonia genus.</title>
        <authorList>
            <person name="Jimenez-Galisteo G."/>
            <person name="Dominguez A."/>
            <person name="Munoz E."/>
            <person name="Vinas M."/>
        </authorList>
    </citation>
    <scope>NUCLEOTIDE SEQUENCE [LARGE SCALE GENOMIC DNA]</scope>
    <source>
        <strain evidence="3">mv1</strain>
    </source>
</reference>
<dbReference type="RefSeq" id="WP_049700214.1">
    <property type="nucleotide sequence ID" value="NZ_JAQDQF010000004.1"/>
</dbReference>
<accession>A0ABR5I9T0</accession>
<organism evidence="2 3">
    <name type="scientific">Gordonia jacobaea</name>
    <dbReference type="NCBI Taxonomy" id="122202"/>
    <lineage>
        <taxon>Bacteria</taxon>
        <taxon>Bacillati</taxon>
        <taxon>Actinomycetota</taxon>
        <taxon>Actinomycetes</taxon>
        <taxon>Mycobacteriales</taxon>
        <taxon>Gordoniaceae</taxon>
        <taxon>Gordonia</taxon>
    </lineage>
</organism>
<sequence length="284" mass="28221">MVIGIVAAILAALAYGTASVLQARGAQSVEDGTVGAAPSLRSTVTAMLTVSFLLGLALDGIGFAGNLVADRLIPLFLAQPIVSANLVVTAVLATLVLDARLSRREWTAVAVVVIALVVLGIGAGEEGHRDHNWLHWALLGVGVALFLAITAVTRVIPRGVAVVAGLGGGALFGLMAVAIRILDGVDPFDVGAILTDPAAYAVVICGVGGFYLFTVALQTGAVSAAAASIVVGETVVPSALGIALLGDSTRPGWAVPTLIAFAAAVSGAIVVATSSAVEATESAA</sequence>
<keyword evidence="1" id="KW-1133">Transmembrane helix</keyword>
<dbReference type="EMBL" id="LDTZ01000020">
    <property type="protein sequence ID" value="KNA90146.1"/>
    <property type="molecule type" value="Genomic_DNA"/>
</dbReference>
<dbReference type="NCBIfam" id="NF038012">
    <property type="entry name" value="DMT_1"/>
    <property type="match status" value="1"/>
</dbReference>
<keyword evidence="1" id="KW-0472">Membrane</keyword>
<feature type="transmembrane region" description="Helical" evidence="1">
    <location>
        <begin position="225"/>
        <end position="246"/>
    </location>
</feature>
<gene>
    <name evidence="2" type="ORF">ABW18_17285</name>
</gene>
<feature type="transmembrane region" description="Helical" evidence="1">
    <location>
        <begin position="194"/>
        <end position="213"/>
    </location>
</feature>
<protein>
    <submittedName>
        <fullName evidence="2">Membrane protein</fullName>
    </submittedName>
</protein>
<keyword evidence="3" id="KW-1185">Reference proteome</keyword>
<feature type="transmembrane region" description="Helical" evidence="1">
    <location>
        <begin position="106"/>
        <end position="124"/>
    </location>
</feature>
<evidence type="ECO:0000313" key="2">
    <source>
        <dbReference type="EMBL" id="KNA90146.1"/>
    </source>
</evidence>
<dbReference type="SUPFAM" id="SSF103481">
    <property type="entry name" value="Multidrug resistance efflux transporter EmrE"/>
    <property type="match status" value="1"/>
</dbReference>
<feature type="transmembrane region" description="Helical" evidence="1">
    <location>
        <begin position="258"/>
        <end position="277"/>
    </location>
</feature>
<dbReference type="PANTHER" id="PTHR40761">
    <property type="entry name" value="CONSERVED INTEGRAL MEMBRANE ALANINE VALINE AND LEUCINE RICH PROTEIN-RELATED"/>
    <property type="match status" value="1"/>
</dbReference>